<gene>
    <name evidence="1" type="ORF">SAMN05216215_105239</name>
</gene>
<dbReference type="STRING" id="418495.SAMN05216215_105239"/>
<sequence length="33" mass="3419">MTASMATAGTSHDHAADRVAQVVRAAIQAVQPR</sequence>
<keyword evidence="2" id="KW-1185">Reference proteome</keyword>
<dbReference type="EMBL" id="FNOK01000052">
    <property type="protein sequence ID" value="SDZ21750.1"/>
    <property type="molecule type" value="Genomic_DNA"/>
</dbReference>
<dbReference type="Proteomes" id="UP000199529">
    <property type="component" value="Unassembled WGS sequence"/>
</dbReference>
<evidence type="ECO:0000313" key="1">
    <source>
        <dbReference type="EMBL" id="SDZ21750.1"/>
    </source>
</evidence>
<organism evidence="1 2">
    <name type="scientific">Saccharopolyspora shandongensis</name>
    <dbReference type="NCBI Taxonomy" id="418495"/>
    <lineage>
        <taxon>Bacteria</taxon>
        <taxon>Bacillati</taxon>
        <taxon>Actinomycetota</taxon>
        <taxon>Actinomycetes</taxon>
        <taxon>Pseudonocardiales</taxon>
        <taxon>Pseudonocardiaceae</taxon>
        <taxon>Saccharopolyspora</taxon>
    </lineage>
</organism>
<evidence type="ECO:0000313" key="2">
    <source>
        <dbReference type="Proteomes" id="UP000199529"/>
    </source>
</evidence>
<reference evidence="2" key="1">
    <citation type="submission" date="2016-10" db="EMBL/GenBank/DDBJ databases">
        <authorList>
            <person name="Varghese N."/>
            <person name="Submissions S."/>
        </authorList>
    </citation>
    <scope>NUCLEOTIDE SEQUENCE [LARGE SCALE GENOMIC DNA]</scope>
    <source>
        <strain evidence="2">CGMCC 4.3530</strain>
    </source>
</reference>
<protein>
    <submittedName>
        <fullName evidence="1">Uncharacterized protein</fullName>
    </submittedName>
</protein>
<dbReference type="AlphaFoldDB" id="A0A1H3R7W3"/>
<accession>A0A1H3R7W3</accession>
<name>A0A1H3R7W3_9PSEU</name>
<proteinExistence type="predicted"/>